<dbReference type="EMBL" id="AP028913">
    <property type="protein sequence ID" value="BES94102.1"/>
    <property type="molecule type" value="Genomic_DNA"/>
</dbReference>
<evidence type="ECO:0000256" key="6">
    <source>
        <dbReference type="ARBA" id="ARBA00023212"/>
    </source>
</evidence>
<comment type="similarity">
    <text evidence="3">Belongs to the HYLS1 family.</text>
</comment>
<evidence type="ECO:0000259" key="9">
    <source>
        <dbReference type="Pfam" id="PF15311"/>
    </source>
</evidence>
<evidence type="ECO:0000256" key="4">
    <source>
        <dbReference type="ARBA" id="ARBA00022490"/>
    </source>
</evidence>
<dbReference type="PANTHER" id="PTHR34174">
    <property type="entry name" value="HYDROLETHALUS SYNDROME PROTEIN 1"/>
    <property type="match status" value="1"/>
</dbReference>
<dbReference type="Pfam" id="PF15311">
    <property type="entry name" value="HYLS1_C"/>
    <property type="match status" value="1"/>
</dbReference>
<feature type="compositionally biased region" description="Basic and acidic residues" evidence="8">
    <location>
        <begin position="61"/>
        <end position="78"/>
    </location>
</feature>
<evidence type="ECO:0000256" key="1">
    <source>
        <dbReference type="ARBA" id="ARBA00004114"/>
    </source>
</evidence>
<dbReference type="PANTHER" id="PTHR34174:SF1">
    <property type="entry name" value="CENTRIOLAR AND CILIOGENESIS-ASSOCIATED PROTEIN HYLS1"/>
    <property type="match status" value="1"/>
</dbReference>
<evidence type="ECO:0000313" key="10">
    <source>
        <dbReference type="EMBL" id="BES94102.1"/>
    </source>
</evidence>
<keyword evidence="11" id="KW-1185">Reference proteome</keyword>
<feature type="compositionally biased region" description="Polar residues" evidence="8">
    <location>
        <begin position="82"/>
        <end position="95"/>
    </location>
</feature>
<keyword evidence="6" id="KW-0206">Cytoskeleton</keyword>
<accession>A0ABN7AUH4</accession>
<proteinExistence type="inferred from homology"/>
<dbReference type="InterPro" id="IPR027918">
    <property type="entry name" value="HYLS1_C_dom"/>
</dbReference>
<evidence type="ECO:0000313" key="11">
    <source>
        <dbReference type="Proteomes" id="UP001307889"/>
    </source>
</evidence>
<organism evidence="10 11">
    <name type="scientific">Nesidiocoris tenuis</name>
    <dbReference type="NCBI Taxonomy" id="355587"/>
    <lineage>
        <taxon>Eukaryota</taxon>
        <taxon>Metazoa</taxon>
        <taxon>Ecdysozoa</taxon>
        <taxon>Arthropoda</taxon>
        <taxon>Hexapoda</taxon>
        <taxon>Insecta</taxon>
        <taxon>Pterygota</taxon>
        <taxon>Neoptera</taxon>
        <taxon>Paraneoptera</taxon>
        <taxon>Hemiptera</taxon>
        <taxon>Heteroptera</taxon>
        <taxon>Panheteroptera</taxon>
        <taxon>Cimicomorpha</taxon>
        <taxon>Miridae</taxon>
        <taxon>Dicyphina</taxon>
        <taxon>Nesidiocoris</taxon>
    </lineage>
</organism>
<name>A0ABN7AUH4_9HEMI</name>
<evidence type="ECO:0000256" key="5">
    <source>
        <dbReference type="ARBA" id="ARBA00022794"/>
    </source>
</evidence>
<comment type="subcellular location">
    <subcellularLocation>
        <location evidence="2">Cell projection</location>
        <location evidence="2">Cilium</location>
    </subcellularLocation>
    <subcellularLocation>
        <location evidence="1">Cytoplasm</location>
        <location evidence="1">Cytoskeleton</location>
        <location evidence="1">Microtubule organizing center</location>
        <location evidence="1">Centrosome</location>
        <location evidence="1">Centriole</location>
    </subcellularLocation>
</comment>
<reference evidence="10 11" key="1">
    <citation type="submission" date="2023-09" db="EMBL/GenBank/DDBJ databases">
        <title>Nesidiocoris tenuis whole genome shotgun sequence.</title>
        <authorList>
            <person name="Shibata T."/>
            <person name="Shimoda M."/>
            <person name="Kobayashi T."/>
            <person name="Uehara T."/>
        </authorList>
    </citation>
    <scope>NUCLEOTIDE SEQUENCE [LARGE SCALE GENOMIC DNA]</scope>
    <source>
        <strain evidence="10 11">Japan</strain>
    </source>
</reference>
<dbReference type="InterPro" id="IPR052319">
    <property type="entry name" value="Centriolar_ciliogenesis_assoc"/>
</dbReference>
<feature type="region of interest" description="Disordered" evidence="8">
    <location>
        <begin position="54"/>
        <end position="96"/>
    </location>
</feature>
<keyword evidence="7" id="KW-0966">Cell projection</keyword>
<keyword evidence="5" id="KW-0970">Cilium biogenesis/degradation</keyword>
<evidence type="ECO:0000256" key="8">
    <source>
        <dbReference type="SAM" id="MobiDB-lite"/>
    </source>
</evidence>
<keyword evidence="4" id="KW-0963">Cytoplasm</keyword>
<sequence length="223" mass="25186">MSEPIDLYPQEVLEHLKSLGYHHITKDQLKQFIKDLKKLIKHDLRKAQAQQENQFISDDIDGSHHTKGNERPARKILGERNQAGSQSKSVSVQTLETDEDVCAGSSREALPESRLGTSSAKSSTCCAGRCCQTAAPKKSSANKENPPLKPVSSFIRVAPSVVKDGKTDPVTLYHYYQSLWARQNRPGENPHSDVRWRIRHKMMAPAIVRSNPDRRRENPPWVE</sequence>
<evidence type="ECO:0000256" key="3">
    <source>
        <dbReference type="ARBA" id="ARBA00010091"/>
    </source>
</evidence>
<feature type="domain" description="Centriolar and ciliogenesis-associated protein HYLS1 C-terminal" evidence="9">
    <location>
        <begin position="163"/>
        <end position="214"/>
    </location>
</feature>
<evidence type="ECO:0000256" key="7">
    <source>
        <dbReference type="ARBA" id="ARBA00023273"/>
    </source>
</evidence>
<dbReference type="Proteomes" id="UP001307889">
    <property type="component" value="Chromosome 5"/>
</dbReference>
<gene>
    <name evidence="10" type="ORF">NTJ_06911</name>
</gene>
<evidence type="ECO:0000256" key="2">
    <source>
        <dbReference type="ARBA" id="ARBA00004138"/>
    </source>
</evidence>
<protein>
    <recommendedName>
        <fullName evidence="9">Centriolar and ciliogenesis-associated protein HYLS1 C-terminal domain-containing protein</fullName>
    </recommendedName>
</protein>